<dbReference type="AlphaFoldDB" id="A0A507C700"/>
<protein>
    <recommendedName>
        <fullName evidence="1">CoA-binding domain-containing protein</fullName>
    </recommendedName>
</protein>
<dbReference type="Gene3D" id="3.40.50.720">
    <property type="entry name" value="NAD(P)-binding Rossmann-like Domain"/>
    <property type="match status" value="1"/>
</dbReference>
<dbReference type="PANTHER" id="PTHR33303:SF2">
    <property type="entry name" value="COA-BINDING DOMAIN-CONTAINING PROTEIN"/>
    <property type="match status" value="1"/>
</dbReference>
<dbReference type="InterPro" id="IPR003781">
    <property type="entry name" value="CoA-bd"/>
</dbReference>
<dbReference type="EMBL" id="QEAO01000011">
    <property type="protein sequence ID" value="TPX34899.1"/>
    <property type="molecule type" value="Genomic_DNA"/>
</dbReference>
<dbReference type="SMART" id="SM00881">
    <property type="entry name" value="CoA_binding"/>
    <property type="match status" value="1"/>
</dbReference>
<keyword evidence="3" id="KW-1185">Reference proteome</keyword>
<reference evidence="2 3" key="1">
    <citation type="journal article" date="2019" name="Sci. Rep.">
        <title>Comparative genomics of chytrid fungi reveal insights into the obligate biotrophic and pathogenic lifestyle of Synchytrium endobioticum.</title>
        <authorList>
            <person name="van de Vossenberg B.T.L.H."/>
            <person name="Warris S."/>
            <person name="Nguyen H.D.T."/>
            <person name="van Gent-Pelzer M.P.E."/>
            <person name="Joly D.L."/>
            <person name="van de Geest H.C."/>
            <person name="Bonants P.J.M."/>
            <person name="Smith D.S."/>
            <person name="Levesque C.A."/>
            <person name="van der Lee T.A.J."/>
        </authorList>
    </citation>
    <scope>NUCLEOTIDE SEQUENCE [LARGE SCALE GENOMIC DNA]</scope>
    <source>
        <strain evidence="2 3">JEL517</strain>
    </source>
</reference>
<sequence length="142" mass="15430">MPVQVTPGMVQFFKNKTFAVVGASTDRSKFGNRILRWYIDHDESVIPINPKTSVIEDVPALKSLSELSDPTTVSVSVITPPPVTKQVLQEAISLGIKNVWLQPGSESEEAVEYGVSHGLNVVVGNHACVLVHGEEAARRARL</sequence>
<feature type="domain" description="CoA-binding" evidence="1">
    <location>
        <begin position="12"/>
        <end position="105"/>
    </location>
</feature>
<dbReference type="GeneID" id="42003786"/>
<dbReference type="STRING" id="1806994.A0A507C700"/>
<organism evidence="2 3">
    <name type="scientific">Synchytrium microbalum</name>
    <dbReference type="NCBI Taxonomy" id="1806994"/>
    <lineage>
        <taxon>Eukaryota</taxon>
        <taxon>Fungi</taxon>
        <taxon>Fungi incertae sedis</taxon>
        <taxon>Chytridiomycota</taxon>
        <taxon>Chytridiomycota incertae sedis</taxon>
        <taxon>Chytridiomycetes</taxon>
        <taxon>Synchytriales</taxon>
        <taxon>Synchytriaceae</taxon>
        <taxon>Synchytrium</taxon>
    </lineage>
</organism>
<dbReference type="SUPFAM" id="SSF51735">
    <property type="entry name" value="NAD(P)-binding Rossmann-fold domains"/>
    <property type="match status" value="1"/>
</dbReference>
<dbReference type="InterPro" id="IPR036291">
    <property type="entry name" value="NAD(P)-bd_dom_sf"/>
</dbReference>
<proteinExistence type="predicted"/>
<evidence type="ECO:0000259" key="1">
    <source>
        <dbReference type="SMART" id="SM00881"/>
    </source>
</evidence>
<evidence type="ECO:0000313" key="3">
    <source>
        <dbReference type="Proteomes" id="UP000319731"/>
    </source>
</evidence>
<dbReference type="PANTHER" id="PTHR33303">
    <property type="entry name" value="CYTOPLASMIC PROTEIN-RELATED"/>
    <property type="match status" value="1"/>
</dbReference>
<dbReference type="Proteomes" id="UP000319731">
    <property type="component" value="Unassembled WGS sequence"/>
</dbReference>
<dbReference type="RefSeq" id="XP_031025537.1">
    <property type="nucleotide sequence ID" value="XM_031168489.1"/>
</dbReference>
<name>A0A507C700_9FUNG</name>
<comment type="caution">
    <text evidence="2">The sequence shown here is derived from an EMBL/GenBank/DDBJ whole genome shotgun (WGS) entry which is preliminary data.</text>
</comment>
<dbReference type="OrthoDB" id="5138418at2759"/>
<dbReference type="Pfam" id="PF13380">
    <property type="entry name" value="CoA_binding_2"/>
    <property type="match status" value="1"/>
</dbReference>
<accession>A0A507C700</accession>
<evidence type="ECO:0000313" key="2">
    <source>
        <dbReference type="EMBL" id="TPX34899.1"/>
    </source>
</evidence>
<gene>
    <name evidence="2" type="ORF">SmJEL517_g02561</name>
</gene>